<organism evidence="1 2">
    <name type="scientific">Coprinopsis cinerea (strain Okayama-7 / 130 / ATCC MYA-4618 / FGSC 9003)</name>
    <name type="common">Inky cap fungus</name>
    <name type="synonym">Hormographiella aspergillata</name>
    <dbReference type="NCBI Taxonomy" id="240176"/>
    <lineage>
        <taxon>Eukaryota</taxon>
        <taxon>Fungi</taxon>
        <taxon>Dikarya</taxon>
        <taxon>Basidiomycota</taxon>
        <taxon>Agaricomycotina</taxon>
        <taxon>Agaricomycetes</taxon>
        <taxon>Agaricomycetidae</taxon>
        <taxon>Agaricales</taxon>
        <taxon>Agaricineae</taxon>
        <taxon>Psathyrellaceae</taxon>
        <taxon>Coprinopsis</taxon>
    </lineage>
</organism>
<evidence type="ECO:0000313" key="2">
    <source>
        <dbReference type="Proteomes" id="UP000001861"/>
    </source>
</evidence>
<sequence>MDRESWLPGYFSRNMERKNLGCFASADRSLECESFKQLLRVLQRNLLSSNRTMASFEMR</sequence>
<evidence type="ECO:0000313" key="1">
    <source>
        <dbReference type="EMBL" id="EFI28780.1"/>
    </source>
</evidence>
<protein>
    <submittedName>
        <fullName evidence="1">Uncharacterized protein</fullName>
    </submittedName>
</protein>
<keyword evidence="2" id="KW-1185">Reference proteome</keyword>
<dbReference type="Proteomes" id="UP000001861">
    <property type="component" value="Unassembled WGS sequence"/>
</dbReference>
<dbReference type="EMBL" id="AACS02000001">
    <property type="protein sequence ID" value="EFI28780.1"/>
    <property type="molecule type" value="Genomic_DNA"/>
</dbReference>
<comment type="caution">
    <text evidence="1">The sequence shown here is derived from an EMBL/GenBank/DDBJ whole genome shotgun (WGS) entry which is preliminary data.</text>
</comment>
<gene>
    <name evidence="1" type="ORF">CC1G_13805</name>
</gene>
<dbReference type="VEuPathDB" id="FungiDB:CC1G_13805"/>
<name>D6RKD4_COPC7</name>
<proteinExistence type="predicted"/>
<dbReference type="KEGG" id="cci:CC1G_13805"/>
<dbReference type="RefSeq" id="XP_002912274.1">
    <property type="nucleotide sequence ID" value="XM_002912228.1"/>
</dbReference>
<reference evidence="1 2" key="1">
    <citation type="journal article" date="2010" name="Proc. Natl. Acad. Sci. U.S.A.">
        <title>Insights into evolution of multicellular fungi from the assembled chromosomes of the mushroom Coprinopsis cinerea (Coprinus cinereus).</title>
        <authorList>
            <person name="Stajich J.E."/>
            <person name="Wilke S.K."/>
            <person name="Ahren D."/>
            <person name="Au C.H."/>
            <person name="Birren B.W."/>
            <person name="Borodovsky M."/>
            <person name="Burns C."/>
            <person name="Canback B."/>
            <person name="Casselton L.A."/>
            <person name="Cheng C.K."/>
            <person name="Deng J."/>
            <person name="Dietrich F.S."/>
            <person name="Fargo D.C."/>
            <person name="Farman M.L."/>
            <person name="Gathman A.C."/>
            <person name="Goldberg J."/>
            <person name="Guigo R."/>
            <person name="Hoegger P.J."/>
            <person name="Hooker J.B."/>
            <person name="Huggins A."/>
            <person name="James T.Y."/>
            <person name="Kamada T."/>
            <person name="Kilaru S."/>
            <person name="Kodira C."/>
            <person name="Kues U."/>
            <person name="Kupfer D."/>
            <person name="Kwan H.S."/>
            <person name="Lomsadze A."/>
            <person name="Li W."/>
            <person name="Lilly W.W."/>
            <person name="Ma L.J."/>
            <person name="Mackey A.J."/>
            <person name="Manning G."/>
            <person name="Martin F."/>
            <person name="Muraguchi H."/>
            <person name="Natvig D.O."/>
            <person name="Palmerini H."/>
            <person name="Ramesh M.A."/>
            <person name="Rehmeyer C.J."/>
            <person name="Roe B.A."/>
            <person name="Shenoy N."/>
            <person name="Stanke M."/>
            <person name="Ter-Hovhannisyan V."/>
            <person name="Tunlid A."/>
            <person name="Velagapudi R."/>
            <person name="Vision T.J."/>
            <person name="Zeng Q."/>
            <person name="Zolan M.E."/>
            <person name="Pukkila P.J."/>
        </authorList>
    </citation>
    <scope>NUCLEOTIDE SEQUENCE [LARGE SCALE GENOMIC DNA]</scope>
    <source>
        <strain evidence="2">Okayama-7 / 130 / ATCC MYA-4618 / FGSC 9003</strain>
    </source>
</reference>
<accession>D6RKD4</accession>
<dbReference type="HOGENOM" id="CLU_2960655_0_0_1"/>
<dbReference type="GeneID" id="6010722"/>
<dbReference type="InParanoid" id="D6RKD4"/>
<dbReference type="AlphaFoldDB" id="D6RKD4"/>